<keyword evidence="4" id="KW-1185">Reference proteome</keyword>
<dbReference type="InterPro" id="IPR018770">
    <property type="entry name" value="ChloroindolylP_hydrolase"/>
</dbReference>
<sequence>MARRFGGQYSPDPEAREALNTGARPATTGSARKAPVPMKRVNPVGARVNLLFILPFLWAFSAFFRDPAGMIQHLGVFALLILAAWLTREGVIAQDAYAQRRIARRPAIPRKIFASVATGLGLGLAGFGTEGGLYVSAIFGVVGAVLHSASFGFDPLSDKGMEGIDEFQTERVARAVEGAEEQLAAMSDAIKRAKDRKVEARLGGFQTHVRSLLRAVENDPAQLSAARRYLGIYLRGARDATVKFADLYGRTRDAEARADYIALLDDLEENFMLRTETLIDSDRQQLEIEIDVLQERLEREGVRPTDPDKI</sequence>
<proteinExistence type="predicted"/>
<dbReference type="AlphaFoldDB" id="A0A2T8HWF3"/>
<dbReference type="EMBL" id="QDKM01000002">
    <property type="protein sequence ID" value="PVH29743.1"/>
    <property type="molecule type" value="Genomic_DNA"/>
</dbReference>
<organism evidence="3 4">
    <name type="scientific">Pararhodobacter oceanensis</name>
    <dbReference type="NCBI Taxonomy" id="2172121"/>
    <lineage>
        <taxon>Bacteria</taxon>
        <taxon>Pseudomonadati</taxon>
        <taxon>Pseudomonadota</taxon>
        <taxon>Alphaproteobacteria</taxon>
        <taxon>Rhodobacterales</taxon>
        <taxon>Paracoccaceae</taxon>
        <taxon>Pararhodobacter</taxon>
    </lineage>
</organism>
<feature type="transmembrane region" description="Helical" evidence="2">
    <location>
        <begin position="48"/>
        <end position="64"/>
    </location>
</feature>
<protein>
    <recommendedName>
        <fullName evidence="5">5-bromo-4-chloroindolyl phosphate hydrolysis protein</fullName>
    </recommendedName>
</protein>
<keyword evidence="2" id="KW-0812">Transmembrane</keyword>
<gene>
    <name evidence="3" type="ORF">DDE20_06450</name>
</gene>
<dbReference type="RefSeq" id="WP_116557632.1">
    <property type="nucleotide sequence ID" value="NZ_QDKM01000002.1"/>
</dbReference>
<dbReference type="Proteomes" id="UP000245911">
    <property type="component" value="Unassembled WGS sequence"/>
</dbReference>
<dbReference type="Pfam" id="PF10112">
    <property type="entry name" value="Halogen_Hydrol"/>
    <property type="match status" value="1"/>
</dbReference>
<feature type="transmembrane region" description="Helical" evidence="2">
    <location>
        <begin position="70"/>
        <end position="87"/>
    </location>
</feature>
<evidence type="ECO:0008006" key="5">
    <source>
        <dbReference type="Google" id="ProtNLM"/>
    </source>
</evidence>
<reference evidence="3 4" key="1">
    <citation type="submission" date="2018-04" db="EMBL/GenBank/DDBJ databases">
        <title>Pararhodobacter oceanense sp. nov., isolated from marine intertidal sediment.</title>
        <authorList>
            <person name="Wang X.-L."/>
            <person name="Du Z.-J."/>
        </authorList>
    </citation>
    <scope>NUCLEOTIDE SEQUENCE [LARGE SCALE GENOMIC DNA]</scope>
    <source>
        <strain evidence="3 4">AM505</strain>
    </source>
</reference>
<accession>A0A2T8HWF3</accession>
<evidence type="ECO:0000313" key="4">
    <source>
        <dbReference type="Proteomes" id="UP000245911"/>
    </source>
</evidence>
<evidence type="ECO:0000256" key="1">
    <source>
        <dbReference type="SAM" id="MobiDB-lite"/>
    </source>
</evidence>
<dbReference type="OrthoDB" id="7375296at2"/>
<evidence type="ECO:0000313" key="3">
    <source>
        <dbReference type="EMBL" id="PVH29743.1"/>
    </source>
</evidence>
<keyword evidence="2" id="KW-0472">Membrane</keyword>
<comment type="caution">
    <text evidence="3">The sequence shown here is derived from an EMBL/GenBank/DDBJ whole genome shotgun (WGS) entry which is preliminary data.</text>
</comment>
<name>A0A2T8HWF3_9RHOB</name>
<feature type="transmembrane region" description="Helical" evidence="2">
    <location>
        <begin position="108"/>
        <end position="127"/>
    </location>
</feature>
<evidence type="ECO:0000256" key="2">
    <source>
        <dbReference type="SAM" id="Phobius"/>
    </source>
</evidence>
<feature type="region of interest" description="Disordered" evidence="1">
    <location>
        <begin position="1"/>
        <end position="34"/>
    </location>
</feature>
<keyword evidence="2" id="KW-1133">Transmembrane helix</keyword>